<proteinExistence type="predicted"/>
<dbReference type="AlphaFoldDB" id="A0A0P1AFQ3"/>
<protein>
    <submittedName>
        <fullName evidence="1">Uncharacterized protein</fullName>
    </submittedName>
</protein>
<dbReference type="EMBL" id="CCYD01000409">
    <property type="protein sequence ID" value="CEG39265.1"/>
    <property type="molecule type" value="Genomic_DNA"/>
</dbReference>
<dbReference type="Proteomes" id="UP000054928">
    <property type="component" value="Unassembled WGS sequence"/>
</dbReference>
<dbReference type="GeneID" id="36404372"/>
<accession>A0A0P1AFQ3</accession>
<sequence length="56" mass="6159">MAIPKQSISRESALRAVAKCSTLLPKAKNTSTKIESGNFQVVHTIHEIKGIHYIVI</sequence>
<organism evidence="1 2">
    <name type="scientific">Plasmopara halstedii</name>
    <name type="common">Downy mildew of sunflower</name>
    <dbReference type="NCBI Taxonomy" id="4781"/>
    <lineage>
        <taxon>Eukaryota</taxon>
        <taxon>Sar</taxon>
        <taxon>Stramenopiles</taxon>
        <taxon>Oomycota</taxon>
        <taxon>Peronosporomycetes</taxon>
        <taxon>Peronosporales</taxon>
        <taxon>Peronosporaceae</taxon>
        <taxon>Plasmopara</taxon>
    </lineage>
</organism>
<evidence type="ECO:0000313" key="2">
    <source>
        <dbReference type="Proteomes" id="UP000054928"/>
    </source>
</evidence>
<dbReference type="RefSeq" id="XP_024575634.1">
    <property type="nucleotide sequence ID" value="XM_024724793.1"/>
</dbReference>
<reference evidence="2" key="1">
    <citation type="submission" date="2014-09" db="EMBL/GenBank/DDBJ databases">
        <authorList>
            <person name="Sharma Rahul"/>
            <person name="Thines Marco"/>
        </authorList>
    </citation>
    <scope>NUCLEOTIDE SEQUENCE [LARGE SCALE GENOMIC DNA]</scope>
</reference>
<evidence type="ECO:0000313" key="1">
    <source>
        <dbReference type="EMBL" id="CEG39265.1"/>
    </source>
</evidence>
<keyword evidence="2" id="KW-1185">Reference proteome</keyword>
<name>A0A0P1AFQ3_PLAHL</name>